<evidence type="ECO:0000256" key="1">
    <source>
        <dbReference type="SAM" id="MobiDB-lite"/>
    </source>
</evidence>
<dbReference type="InterPro" id="IPR014710">
    <property type="entry name" value="RmlC-like_jellyroll"/>
</dbReference>
<dbReference type="Gene3D" id="2.60.120.10">
    <property type="entry name" value="Jelly Rolls"/>
    <property type="match status" value="1"/>
</dbReference>
<dbReference type="OrthoDB" id="2988517at2"/>
<dbReference type="InterPro" id="IPR011051">
    <property type="entry name" value="RmlC_Cupin_sf"/>
</dbReference>
<dbReference type="AlphaFoldDB" id="A0A4R3M605"/>
<dbReference type="Pfam" id="PF13490">
    <property type="entry name" value="zf-HC2"/>
    <property type="match status" value="1"/>
</dbReference>
<evidence type="ECO:0000313" key="4">
    <source>
        <dbReference type="EMBL" id="TCT06927.1"/>
    </source>
</evidence>
<feature type="domain" description="Putative zinc-finger" evidence="3">
    <location>
        <begin position="16"/>
        <end position="39"/>
    </location>
</feature>
<dbReference type="Pfam" id="PF12973">
    <property type="entry name" value="Cupin_7"/>
    <property type="match status" value="1"/>
</dbReference>
<dbReference type="EMBL" id="SMAI01000002">
    <property type="protein sequence ID" value="TCT06927.1"/>
    <property type="molecule type" value="Genomic_DNA"/>
</dbReference>
<evidence type="ECO:0000259" key="3">
    <source>
        <dbReference type="Pfam" id="PF13490"/>
    </source>
</evidence>
<feature type="domain" description="ChrR-like cupin" evidence="2">
    <location>
        <begin position="111"/>
        <end position="199"/>
    </location>
</feature>
<organism evidence="4 5">
    <name type="scientific">Aquabacter spiritensis</name>
    <dbReference type="NCBI Taxonomy" id="933073"/>
    <lineage>
        <taxon>Bacteria</taxon>
        <taxon>Pseudomonadati</taxon>
        <taxon>Pseudomonadota</taxon>
        <taxon>Alphaproteobacteria</taxon>
        <taxon>Hyphomicrobiales</taxon>
        <taxon>Xanthobacteraceae</taxon>
        <taxon>Aquabacter</taxon>
    </lineage>
</organism>
<sequence length="220" mass="23630">MTIRHHASDETLLRLAAGHLPPGPALVVQTHLAGCPDCRARLKVFEAVGGALLDEMPPERMSSEAFARVMARIDASPQPRPGAAPRARRAPPAMPEGMIVPKPLRDCEIGPWRWFGPGIRISRVEIPGAPKAGVSLLRVGAGRKLPEHGHSGIEFTQLLHGSFSDAFGRYLPGDLAEMGADVDHEPVVDPDGDCICLAALEGEMVLRGLMGRLIQPFARI</sequence>
<name>A0A4R3M605_9HYPH</name>
<comment type="caution">
    <text evidence="4">The sequence shown here is derived from an EMBL/GenBank/DDBJ whole genome shotgun (WGS) entry which is preliminary data.</text>
</comment>
<feature type="region of interest" description="Disordered" evidence="1">
    <location>
        <begin position="75"/>
        <end position="98"/>
    </location>
</feature>
<dbReference type="Gene3D" id="1.10.10.1320">
    <property type="entry name" value="Anti-sigma factor, zinc-finger domain"/>
    <property type="match status" value="1"/>
</dbReference>
<dbReference type="CDD" id="cd20301">
    <property type="entry name" value="cupin_ChrR"/>
    <property type="match status" value="1"/>
</dbReference>
<dbReference type="NCBIfam" id="TIGR02451">
    <property type="entry name" value="anti_sig_ChrR"/>
    <property type="match status" value="1"/>
</dbReference>
<proteinExistence type="predicted"/>
<dbReference type="InterPro" id="IPR012807">
    <property type="entry name" value="Anti-sigma_ChrR"/>
</dbReference>
<dbReference type="InterPro" id="IPR027383">
    <property type="entry name" value="Znf_put"/>
</dbReference>
<evidence type="ECO:0000259" key="2">
    <source>
        <dbReference type="Pfam" id="PF12973"/>
    </source>
</evidence>
<dbReference type="SUPFAM" id="SSF51182">
    <property type="entry name" value="RmlC-like cupins"/>
    <property type="match status" value="1"/>
</dbReference>
<gene>
    <name evidence="4" type="ORF">EDC64_102408</name>
</gene>
<feature type="compositionally biased region" description="Low complexity" evidence="1">
    <location>
        <begin position="75"/>
        <end position="85"/>
    </location>
</feature>
<reference evidence="4 5" key="1">
    <citation type="submission" date="2019-03" db="EMBL/GenBank/DDBJ databases">
        <title>Genomic Encyclopedia of Type Strains, Phase IV (KMG-IV): sequencing the most valuable type-strain genomes for metagenomic binning, comparative biology and taxonomic classification.</title>
        <authorList>
            <person name="Goeker M."/>
        </authorList>
    </citation>
    <scope>NUCLEOTIDE SEQUENCE [LARGE SCALE GENOMIC DNA]</scope>
    <source>
        <strain evidence="4 5">DSM 9035</strain>
    </source>
</reference>
<dbReference type="InterPro" id="IPR025979">
    <property type="entry name" value="ChrR-like_cupin_dom"/>
</dbReference>
<dbReference type="RefSeq" id="WP_132030391.1">
    <property type="nucleotide sequence ID" value="NZ_SMAI01000002.1"/>
</dbReference>
<dbReference type="Proteomes" id="UP000294664">
    <property type="component" value="Unassembled WGS sequence"/>
</dbReference>
<keyword evidence="5" id="KW-1185">Reference proteome</keyword>
<dbReference type="InterPro" id="IPR041916">
    <property type="entry name" value="Anti_sigma_zinc_sf"/>
</dbReference>
<evidence type="ECO:0000313" key="5">
    <source>
        <dbReference type="Proteomes" id="UP000294664"/>
    </source>
</evidence>
<accession>A0A4R3M605</accession>
<protein>
    <submittedName>
        <fullName evidence="4">ChrR-like anti-ECFsigma factor</fullName>
    </submittedName>
</protein>